<proteinExistence type="predicted"/>
<gene>
    <name evidence="1" type="ORF">BD626DRAFT_540663</name>
</gene>
<accession>A0A550BXH8</accession>
<protein>
    <recommendedName>
        <fullName evidence="3">F-box domain-containing protein</fullName>
    </recommendedName>
</protein>
<dbReference type="InterPro" id="IPR032675">
    <property type="entry name" value="LRR_dom_sf"/>
</dbReference>
<dbReference type="Proteomes" id="UP000320762">
    <property type="component" value="Unassembled WGS sequence"/>
</dbReference>
<evidence type="ECO:0000313" key="2">
    <source>
        <dbReference type="Proteomes" id="UP000320762"/>
    </source>
</evidence>
<dbReference type="AlphaFoldDB" id="A0A550BXH8"/>
<name>A0A550BXH8_9AGAR</name>
<comment type="caution">
    <text evidence="1">The sequence shown here is derived from an EMBL/GenBank/DDBJ whole genome shotgun (WGS) entry which is preliminary data.</text>
</comment>
<dbReference type="SUPFAM" id="SSF52058">
    <property type="entry name" value="L domain-like"/>
    <property type="match status" value="1"/>
</dbReference>
<dbReference type="EMBL" id="VDMD01000050">
    <property type="protein sequence ID" value="TRM57238.1"/>
    <property type="molecule type" value="Genomic_DNA"/>
</dbReference>
<evidence type="ECO:0000313" key="1">
    <source>
        <dbReference type="EMBL" id="TRM57238.1"/>
    </source>
</evidence>
<reference evidence="1 2" key="1">
    <citation type="journal article" date="2019" name="New Phytol.">
        <title>Comparative genomics reveals unique wood-decay strategies and fruiting body development in the Schizophyllaceae.</title>
        <authorList>
            <person name="Almasi E."/>
            <person name="Sahu N."/>
            <person name="Krizsan K."/>
            <person name="Balint B."/>
            <person name="Kovacs G.M."/>
            <person name="Kiss B."/>
            <person name="Cseklye J."/>
            <person name="Drula E."/>
            <person name="Henrissat B."/>
            <person name="Nagy I."/>
            <person name="Chovatia M."/>
            <person name="Adam C."/>
            <person name="LaButti K."/>
            <person name="Lipzen A."/>
            <person name="Riley R."/>
            <person name="Grigoriev I.V."/>
            <person name="Nagy L.G."/>
        </authorList>
    </citation>
    <scope>NUCLEOTIDE SEQUENCE [LARGE SCALE GENOMIC DNA]</scope>
    <source>
        <strain evidence="1 2">NL-1724</strain>
    </source>
</reference>
<organism evidence="1 2">
    <name type="scientific">Schizophyllum amplum</name>
    <dbReference type="NCBI Taxonomy" id="97359"/>
    <lineage>
        <taxon>Eukaryota</taxon>
        <taxon>Fungi</taxon>
        <taxon>Dikarya</taxon>
        <taxon>Basidiomycota</taxon>
        <taxon>Agaricomycotina</taxon>
        <taxon>Agaricomycetes</taxon>
        <taxon>Agaricomycetidae</taxon>
        <taxon>Agaricales</taxon>
        <taxon>Schizophyllaceae</taxon>
        <taxon>Schizophyllum</taxon>
    </lineage>
</organism>
<dbReference type="OrthoDB" id="3070389at2759"/>
<keyword evidence="2" id="KW-1185">Reference proteome</keyword>
<evidence type="ECO:0008006" key="3">
    <source>
        <dbReference type="Google" id="ProtNLM"/>
    </source>
</evidence>
<dbReference type="Gene3D" id="3.80.10.10">
    <property type="entry name" value="Ribonuclease Inhibitor"/>
    <property type="match status" value="1"/>
</dbReference>
<sequence>MPKAQYFPLVFPQELFDLVLDYVIDTGDMNTLTACALAHRSLRQKSQQVIFREIKLRLNQCQQTSACTRPSTSSHRLSSVLRKAPDLASHIYTLTVVEEPFCAIPTALPAILPRLRNLTRLDLARCTRRVVTDVEMGKILAMPALEELVLVDVTVPLNVFDSLPRLRRLMCHDVLWDYPQFGSCTALPPTTSVHPPSSASISPIAAPSAAAASEDSLSSAPSASRHLTLSGHGPISIAGLDRLLRSFTSTFSYLTSLDVSFVHTGLLPPRAIYCLVERLQGSLEQLTLACPTGLSNIQTLPTLAGMPKLNNLTIEGINLHPWHEQNSYYWVFEVLRPGSISADFSGNLTLSSPPRIGSTGILKFACGS</sequence>